<comment type="caution">
    <text evidence="2">The sequence shown here is derived from an EMBL/GenBank/DDBJ whole genome shotgun (WGS) entry which is preliminary data.</text>
</comment>
<keyword evidence="3" id="KW-1185">Reference proteome</keyword>
<evidence type="ECO:0000313" key="2">
    <source>
        <dbReference type="EMBL" id="GBP25763.1"/>
    </source>
</evidence>
<evidence type="ECO:0000313" key="3">
    <source>
        <dbReference type="Proteomes" id="UP000299102"/>
    </source>
</evidence>
<sequence length="151" mass="16960">MRISGSAENNTIPMLSKYDKGNEATIASRKWRGMIRIRVNVGKERRGSGGGYGGEVPMRAGGGGAAGRSHRTRALRNSLRRKVPPAAPPPPRRILRERSSQICLAILTLRLRLRLFIWPTPREGRSLRLINDKDTNANDTSRLRRWAHEIT</sequence>
<dbReference type="AlphaFoldDB" id="A0A4C1UH10"/>
<gene>
    <name evidence="2" type="ORF">EVAR_94780_1</name>
</gene>
<dbReference type="EMBL" id="BGZK01000172">
    <property type="protein sequence ID" value="GBP25763.1"/>
    <property type="molecule type" value="Genomic_DNA"/>
</dbReference>
<dbReference type="Proteomes" id="UP000299102">
    <property type="component" value="Unassembled WGS sequence"/>
</dbReference>
<feature type="compositionally biased region" description="Gly residues" evidence="1">
    <location>
        <begin position="48"/>
        <end position="66"/>
    </location>
</feature>
<name>A0A4C1UH10_EUMVA</name>
<protein>
    <submittedName>
        <fullName evidence="2">Uncharacterized protein</fullName>
    </submittedName>
</protein>
<evidence type="ECO:0000256" key="1">
    <source>
        <dbReference type="SAM" id="MobiDB-lite"/>
    </source>
</evidence>
<reference evidence="2 3" key="1">
    <citation type="journal article" date="2019" name="Commun. Biol.">
        <title>The bagworm genome reveals a unique fibroin gene that provides high tensile strength.</title>
        <authorList>
            <person name="Kono N."/>
            <person name="Nakamura H."/>
            <person name="Ohtoshi R."/>
            <person name="Tomita M."/>
            <person name="Numata K."/>
            <person name="Arakawa K."/>
        </authorList>
    </citation>
    <scope>NUCLEOTIDE SEQUENCE [LARGE SCALE GENOMIC DNA]</scope>
</reference>
<proteinExistence type="predicted"/>
<feature type="region of interest" description="Disordered" evidence="1">
    <location>
        <begin position="46"/>
        <end position="69"/>
    </location>
</feature>
<organism evidence="2 3">
    <name type="scientific">Eumeta variegata</name>
    <name type="common">Bagworm moth</name>
    <name type="synonym">Eumeta japonica</name>
    <dbReference type="NCBI Taxonomy" id="151549"/>
    <lineage>
        <taxon>Eukaryota</taxon>
        <taxon>Metazoa</taxon>
        <taxon>Ecdysozoa</taxon>
        <taxon>Arthropoda</taxon>
        <taxon>Hexapoda</taxon>
        <taxon>Insecta</taxon>
        <taxon>Pterygota</taxon>
        <taxon>Neoptera</taxon>
        <taxon>Endopterygota</taxon>
        <taxon>Lepidoptera</taxon>
        <taxon>Glossata</taxon>
        <taxon>Ditrysia</taxon>
        <taxon>Tineoidea</taxon>
        <taxon>Psychidae</taxon>
        <taxon>Oiketicinae</taxon>
        <taxon>Eumeta</taxon>
    </lineage>
</organism>
<accession>A0A4C1UH10</accession>